<protein>
    <submittedName>
        <fullName evidence="2">Uncharacterized protein</fullName>
    </submittedName>
</protein>
<dbReference type="HOGENOM" id="CLU_176539_0_0_1"/>
<evidence type="ECO:0000313" key="2">
    <source>
        <dbReference type="EMBL" id="BAD54519.1"/>
    </source>
</evidence>
<proteinExistence type="predicted"/>
<evidence type="ECO:0000256" key="1">
    <source>
        <dbReference type="SAM" id="MobiDB-lite"/>
    </source>
</evidence>
<gene>
    <name evidence="2" type="primary">P0532H03.23</name>
</gene>
<reference evidence="3" key="2">
    <citation type="journal article" date="2008" name="Nucleic Acids Res.">
        <title>The rice annotation project database (RAP-DB): 2008 update.</title>
        <authorList>
            <consortium name="The rice annotation project (RAP)"/>
        </authorList>
    </citation>
    <scope>GENOME REANNOTATION</scope>
    <source>
        <strain evidence="3">cv. Nipponbare</strain>
    </source>
</reference>
<organism evidence="2 3">
    <name type="scientific">Oryza sativa subsp. japonica</name>
    <name type="common">Rice</name>
    <dbReference type="NCBI Taxonomy" id="39947"/>
    <lineage>
        <taxon>Eukaryota</taxon>
        <taxon>Viridiplantae</taxon>
        <taxon>Streptophyta</taxon>
        <taxon>Embryophyta</taxon>
        <taxon>Tracheophyta</taxon>
        <taxon>Spermatophyta</taxon>
        <taxon>Magnoliopsida</taxon>
        <taxon>Liliopsida</taxon>
        <taxon>Poales</taxon>
        <taxon>Poaceae</taxon>
        <taxon>BOP clade</taxon>
        <taxon>Oryzoideae</taxon>
        <taxon>Oryzeae</taxon>
        <taxon>Oryzinae</taxon>
        <taxon>Oryza</taxon>
        <taxon>Oryza sativa</taxon>
    </lineage>
</organism>
<name>Q5Z672_ORYSJ</name>
<dbReference type="AlphaFoldDB" id="Q5Z672"/>
<feature type="compositionally biased region" description="Polar residues" evidence="1">
    <location>
        <begin position="132"/>
        <end position="141"/>
    </location>
</feature>
<accession>Q5Z672</accession>
<sequence length="181" mass="19321">MAGKGRKGTAALLRLKVVEAAAGMEGSWRCRLGAEGVLSPFPAYLEAGAVNGDMTMGGRCGERVVAREVGAGNGKEAGPADMYELTRGRVASVSHRAALLLLLVLLLCLTSSSLAESEGRRWQPRRLLVSPAATSSQHRAGQQQQQMRVDGANKPFKQPATAASFGRRRVPRSGWNPIQNR</sequence>
<reference evidence="3" key="1">
    <citation type="journal article" date="2005" name="Nature">
        <title>The map-based sequence of the rice genome.</title>
        <authorList>
            <consortium name="International rice genome sequencing project (IRGSP)"/>
            <person name="Matsumoto T."/>
            <person name="Wu J."/>
            <person name="Kanamori H."/>
            <person name="Katayose Y."/>
            <person name="Fujisawa M."/>
            <person name="Namiki N."/>
            <person name="Mizuno H."/>
            <person name="Yamamoto K."/>
            <person name="Antonio B.A."/>
            <person name="Baba T."/>
            <person name="Sakata K."/>
            <person name="Nagamura Y."/>
            <person name="Aoki H."/>
            <person name="Arikawa K."/>
            <person name="Arita K."/>
            <person name="Bito T."/>
            <person name="Chiden Y."/>
            <person name="Fujitsuka N."/>
            <person name="Fukunaka R."/>
            <person name="Hamada M."/>
            <person name="Harada C."/>
            <person name="Hayashi A."/>
            <person name="Hijishita S."/>
            <person name="Honda M."/>
            <person name="Hosokawa S."/>
            <person name="Ichikawa Y."/>
            <person name="Idonuma A."/>
            <person name="Iijima M."/>
            <person name="Ikeda M."/>
            <person name="Ikeno M."/>
            <person name="Ito K."/>
            <person name="Ito S."/>
            <person name="Ito T."/>
            <person name="Ito Y."/>
            <person name="Ito Y."/>
            <person name="Iwabuchi A."/>
            <person name="Kamiya K."/>
            <person name="Karasawa W."/>
            <person name="Kurita K."/>
            <person name="Katagiri S."/>
            <person name="Kikuta A."/>
            <person name="Kobayashi H."/>
            <person name="Kobayashi N."/>
            <person name="Machita K."/>
            <person name="Maehara T."/>
            <person name="Masukawa M."/>
            <person name="Mizubayashi T."/>
            <person name="Mukai Y."/>
            <person name="Nagasaki H."/>
            <person name="Nagata Y."/>
            <person name="Naito S."/>
            <person name="Nakashima M."/>
            <person name="Nakama Y."/>
            <person name="Nakamichi Y."/>
            <person name="Nakamura M."/>
            <person name="Meguro A."/>
            <person name="Negishi M."/>
            <person name="Ohta I."/>
            <person name="Ohta T."/>
            <person name="Okamoto M."/>
            <person name="Ono N."/>
            <person name="Saji S."/>
            <person name="Sakaguchi M."/>
            <person name="Sakai K."/>
            <person name="Shibata M."/>
            <person name="Shimokawa T."/>
            <person name="Song J."/>
            <person name="Takazaki Y."/>
            <person name="Terasawa K."/>
            <person name="Tsugane M."/>
            <person name="Tsuji K."/>
            <person name="Ueda S."/>
            <person name="Waki K."/>
            <person name="Yamagata H."/>
            <person name="Yamamoto M."/>
            <person name="Yamamoto S."/>
            <person name="Yamane H."/>
            <person name="Yoshiki S."/>
            <person name="Yoshihara R."/>
            <person name="Yukawa K."/>
            <person name="Zhong H."/>
            <person name="Yano M."/>
            <person name="Yuan Q."/>
            <person name="Ouyang S."/>
            <person name="Liu J."/>
            <person name="Jones K.M."/>
            <person name="Gansberger K."/>
            <person name="Moffat K."/>
            <person name="Hill J."/>
            <person name="Bera J."/>
            <person name="Fadrosh D."/>
            <person name="Jin S."/>
            <person name="Johri S."/>
            <person name="Kim M."/>
            <person name="Overton L."/>
            <person name="Reardon M."/>
            <person name="Tsitrin T."/>
            <person name="Vuong H."/>
            <person name="Weaver B."/>
            <person name="Ciecko A."/>
            <person name="Tallon L."/>
            <person name="Jackson J."/>
            <person name="Pai G."/>
            <person name="Aken S.V."/>
            <person name="Utterback T."/>
            <person name="Reidmuller S."/>
            <person name="Feldblyum T."/>
            <person name="Hsiao J."/>
            <person name="Zismann V."/>
            <person name="Iobst S."/>
            <person name="de Vazeille A.R."/>
            <person name="Buell C.R."/>
            <person name="Ying K."/>
            <person name="Li Y."/>
            <person name="Lu T."/>
            <person name="Huang Y."/>
            <person name="Zhao Q."/>
            <person name="Feng Q."/>
            <person name="Zhang L."/>
            <person name="Zhu J."/>
            <person name="Weng Q."/>
            <person name="Mu J."/>
            <person name="Lu Y."/>
            <person name="Fan D."/>
            <person name="Liu Y."/>
            <person name="Guan J."/>
            <person name="Zhang Y."/>
            <person name="Yu S."/>
            <person name="Liu X."/>
            <person name="Zhang Y."/>
            <person name="Hong G."/>
            <person name="Han B."/>
            <person name="Choisne N."/>
            <person name="Demange N."/>
            <person name="Orjeda G."/>
            <person name="Samain S."/>
            <person name="Cattolico L."/>
            <person name="Pelletier E."/>
            <person name="Couloux A."/>
            <person name="Segurens B."/>
            <person name="Wincker P."/>
            <person name="D'Hont A."/>
            <person name="Scarpelli C."/>
            <person name="Weissenbach J."/>
            <person name="Salanoubat M."/>
            <person name="Quetier F."/>
            <person name="Yu Y."/>
            <person name="Kim H.R."/>
            <person name="Rambo T."/>
            <person name="Currie J."/>
            <person name="Collura K."/>
            <person name="Luo M."/>
            <person name="Yang T."/>
            <person name="Ammiraju J.S.S."/>
            <person name="Engler F."/>
            <person name="Soderlund C."/>
            <person name="Wing R.A."/>
            <person name="Palmer L.E."/>
            <person name="de la Bastide M."/>
            <person name="Spiegel L."/>
            <person name="Nascimento L."/>
            <person name="Zutavern T."/>
            <person name="O'Shaughnessy A."/>
            <person name="Dike S."/>
            <person name="Dedhia N."/>
            <person name="Preston R."/>
            <person name="Balija V."/>
            <person name="McCombie W.R."/>
            <person name="Chow T."/>
            <person name="Chen H."/>
            <person name="Chung M."/>
            <person name="Chen C."/>
            <person name="Shaw J."/>
            <person name="Wu H."/>
            <person name="Hsiao K."/>
            <person name="Chao Y."/>
            <person name="Chu M."/>
            <person name="Cheng C."/>
            <person name="Hour A."/>
            <person name="Lee P."/>
            <person name="Lin S."/>
            <person name="Lin Y."/>
            <person name="Liou J."/>
            <person name="Liu S."/>
            <person name="Hsing Y."/>
            <person name="Raghuvanshi S."/>
            <person name="Mohanty A."/>
            <person name="Bharti A.K."/>
            <person name="Gaur A."/>
            <person name="Gupta V."/>
            <person name="Kumar D."/>
            <person name="Ravi V."/>
            <person name="Vij S."/>
            <person name="Kapur A."/>
            <person name="Khurana P."/>
            <person name="Khurana P."/>
            <person name="Khurana J.P."/>
            <person name="Tyagi A.K."/>
            <person name="Gaikwad K."/>
            <person name="Singh A."/>
            <person name="Dalal V."/>
            <person name="Srivastava S."/>
            <person name="Dixit A."/>
            <person name="Pal A.K."/>
            <person name="Ghazi I.A."/>
            <person name="Yadav M."/>
            <person name="Pandit A."/>
            <person name="Bhargava A."/>
            <person name="Sureshbabu K."/>
            <person name="Batra K."/>
            <person name="Sharma T.R."/>
            <person name="Mohapatra T."/>
            <person name="Singh N.K."/>
            <person name="Messing J."/>
            <person name="Nelson A.B."/>
            <person name="Fuks G."/>
            <person name="Kavchok S."/>
            <person name="Keizer G."/>
            <person name="Linton E."/>
            <person name="Llaca V."/>
            <person name="Song R."/>
            <person name="Tanyolac B."/>
            <person name="Young S."/>
            <person name="Ho-Il K."/>
            <person name="Hahn J.H."/>
            <person name="Sangsakoo G."/>
            <person name="Vanavichit A."/>
            <person name="de Mattos Luiz.A.T."/>
            <person name="Zimmer P.D."/>
            <person name="Malone G."/>
            <person name="Dellagostin O."/>
            <person name="de Oliveira A.C."/>
            <person name="Bevan M."/>
            <person name="Bancroft I."/>
            <person name="Minx P."/>
            <person name="Cordum H."/>
            <person name="Wilson R."/>
            <person name="Cheng Z."/>
            <person name="Jin W."/>
            <person name="Jiang J."/>
            <person name="Leong S.A."/>
            <person name="Iwama H."/>
            <person name="Gojobori T."/>
            <person name="Itoh T."/>
            <person name="Niimura Y."/>
            <person name="Fujii Y."/>
            <person name="Habara T."/>
            <person name="Sakai H."/>
            <person name="Sato Y."/>
            <person name="Wilson G."/>
            <person name="Kumar K."/>
            <person name="McCouch S."/>
            <person name="Juretic N."/>
            <person name="Hoen D."/>
            <person name="Wright S."/>
            <person name="Bruskiewich R."/>
            <person name="Bureau T."/>
            <person name="Miyao A."/>
            <person name="Hirochika H."/>
            <person name="Nishikawa T."/>
            <person name="Kadowaki K."/>
            <person name="Sugiura M."/>
            <person name="Burr B."/>
            <person name="Sasaki T."/>
        </authorList>
    </citation>
    <scope>NUCLEOTIDE SEQUENCE [LARGE SCALE GENOMIC DNA]</scope>
    <source>
        <strain evidence="3">cv. Nipponbare</strain>
    </source>
</reference>
<feature type="region of interest" description="Disordered" evidence="1">
    <location>
        <begin position="130"/>
        <end position="181"/>
    </location>
</feature>
<dbReference type="EMBL" id="AP005457">
    <property type="protein sequence ID" value="BAD54519.1"/>
    <property type="molecule type" value="Genomic_DNA"/>
</dbReference>
<dbReference type="Proteomes" id="UP000000763">
    <property type="component" value="Chromosome 6"/>
</dbReference>
<evidence type="ECO:0000313" key="3">
    <source>
        <dbReference type="Proteomes" id="UP000000763"/>
    </source>
</evidence>